<protein>
    <submittedName>
        <fullName evidence="1">Uncharacterized protein</fullName>
    </submittedName>
</protein>
<gene>
    <name evidence="1" type="ORF">DNX69_09025</name>
</gene>
<sequence length="119" mass="13242">MTESLGEYNIKHHSDVVVTISEADDEAAIVLNGAVVGNRYIADPALIVRLSPLLKAGRNELIIRSTDYGRGGKNYWTCTFSIAFPGNNIPSIQRRFHVERFGQNDQHATTDWQIILNSA</sequence>
<dbReference type="Proteomes" id="UP000248134">
    <property type="component" value="Unassembled WGS sequence"/>
</dbReference>
<name>A0A323UID7_RHOPL</name>
<dbReference type="InterPro" id="IPR008979">
    <property type="entry name" value="Galactose-bd-like_sf"/>
</dbReference>
<dbReference type="AlphaFoldDB" id="A0A323UID7"/>
<accession>A0A323UID7</accession>
<dbReference type="OrthoDB" id="9758603at2"/>
<dbReference type="RefSeq" id="WP_110785669.1">
    <property type="nucleotide sequence ID" value="NZ_QKQS01000013.1"/>
</dbReference>
<dbReference type="SUPFAM" id="SSF49785">
    <property type="entry name" value="Galactose-binding domain-like"/>
    <property type="match status" value="1"/>
</dbReference>
<dbReference type="EMBL" id="QKQS01000013">
    <property type="protein sequence ID" value="PZA12151.1"/>
    <property type="molecule type" value="Genomic_DNA"/>
</dbReference>
<evidence type="ECO:0000313" key="1">
    <source>
        <dbReference type="EMBL" id="PZA12151.1"/>
    </source>
</evidence>
<reference evidence="1 2" key="1">
    <citation type="submission" date="2018-06" db="EMBL/GenBank/DDBJ databases">
        <title>Draft Whole-Genome Sequence of the purple photosynthetic bacterium Rhodospeudomonas palustris XCP.</title>
        <authorList>
            <person name="Rayyan A."/>
            <person name="Meyer T.E."/>
            <person name="Kyndt J.A."/>
        </authorList>
    </citation>
    <scope>NUCLEOTIDE SEQUENCE [LARGE SCALE GENOMIC DNA]</scope>
    <source>
        <strain evidence="1 2">XCP</strain>
    </source>
</reference>
<comment type="caution">
    <text evidence="1">The sequence shown here is derived from an EMBL/GenBank/DDBJ whole genome shotgun (WGS) entry which is preliminary data.</text>
</comment>
<evidence type="ECO:0000313" key="2">
    <source>
        <dbReference type="Proteomes" id="UP000248134"/>
    </source>
</evidence>
<organism evidence="1 2">
    <name type="scientific">Rhodopseudomonas palustris</name>
    <dbReference type="NCBI Taxonomy" id="1076"/>
    <lineage>
        <taxon>Bacteria</taxon>
        <taxon>Pseudomonadati</taxon>
        <taxon>Pseudomonadota</taxon>
        <taxon>Alphaproteobacteria</taxon>
        <taxon>Hyphomicrobiales</taxon>
        <taxon>Nitrobacteraceae</taxon>
        <taxon>Rhodopseudomonas</taxon>
    </lineage>
</organism>
<proteinExistence type="predicted"/>